<dbReference type="Pfam" id="PF07677">
    <property type="entry name" value="A2M_recep"/>
    <property type="match status" value="1"/>
</dbReference>
<dbReference type="EMBL" id="JAACNH010000585">
    <property type="protein sequence ID" value="KAG8430846.1"/>
    <property type="molecule type" value="Genomic_DNA"/>
</dbReference>
<keyword evidence="6" id="KW-0325">Glycoprotein</keyword>
<evidence type="ECO:0008006" key="11">
    <source>
        <dbReference type="Google" id="ProtNLM"/>
    </source>
</evidence>
<dbReference type="Pfam" id="PF07703">
    <property type="entry name" value="A2M_BRD"/>
    <property type="match status" value="1"/>
</dbReference>
<gene>
    <name evidence="9" type="ORF">GDO86_019896</name>
</gene>
<protein>
    <recommendedName>
        <fullName evidence="11">Alpha-macroglobulin receptor-binding domain-containing protein</fullName>
    </recommendedName>
</protein>
<reference evidence="9" key="1">
    <citation type="thesis" date="2020" institute="ProQuest LLC" country="789 East Eisenhower Parkway, Ann Arbor, MI, USA">
        <title>Comparative Genomics and Chromosome Evolution.</title>
        <authorList>
            <person name="Mudd A.B."/>
        </authorList>
    </citation>
    <scope>NUCLEOTIDE SEQUENCE</scope>
    <source>
        <strain evidence="9">Female2</strain>
        <tissue evidence="9">Blood</tissue>
    </source>
</reference>
<evidence type="ECO:0000256" key="2">
    <source>
        <dbReference type="ARBA" id="ARBA00022690"/>
    </source>
</evidence>
<proteinExistence type="inferred from homology"/>
<dbReference type="InterPro" id="IPR013783">
    <property type="entry name" value="Ig-like_fold"/>
</dbReference>
<dbReference type="AlphaFoldDB" id="A0A8T2IL20"/>
<dbReference type="PANTHER" id="PTHR11412">
    <property type="entry name" value="MACROGLOBULIN / COMPLEMENT"/>
    <property type="match status" value="1"/>
</dbReference>
<dbReference type="Gene3D" id="2.60.40.10">
    <property type="entry name" value="Immunoglobulins"/>
    <property type="match status" value="1"/>
</dbReference>
<dbReference type="SUPFAM" id="SSF48239">
    <property type="entry name" value="Terpenoid cyclases/Protein prenyltransferases"/>
    <property type="match status" value="1"/>
</dbReference>
<evidence type="ECO:0000313" key="10">
    <source>
        <dbReference type="Proteomes" id="UP000812440"/>
    </source>
</evidence>
<keyword evidence="2" id="KW-0646">Protease inhibitor</keyword>
<evidence type="ECO:0000256" key="6">
    <source>
        <dbReference type="ARBA" id="ARBA00023180"/>
    </source>
</evidence>
<dbReference type="InterPro" id="IPR014756">
    <property type="entry name" value="Ig_E-set"/>
</dbReference>
<dbReference type="Gene3D" id="1.50.10.20">
    <property type="match status" value="1"/>
</dbReference>
<evidence type="ECO:0000259" key="8">
    <source>
        <dbReference type="SMART" id="SM01361"/>
    </source>
</evidence>
<dbReference type="GO" id="GO:0004867">
    <property type="term" value="F:serine-type endopeptidase inhibitor activity"/>
    <property type="evidence" value="ECO:0007669"/>
    <property type="project" value="UniProtKB-KW"/>
</dbReference>
<keyword evidence="5" id="KW-1015">Disulfide bond</keyword>
<organism evidence="9 10">
    <name type="scientific">Hymenochirus boettgeri</name>
    <name type="common">Congo dwarf clawed frog</name>
    <dbReference type="NCBI Taxonomy" id="247094"/>
    <lineage>
        <taxon>Eukaryota</taxon>
        <taxon>Metazoa</taxon>
        <taxon>Chordata</taxon>
        <taxon>Craniata</taxon>
        <taxon>Vertebrata</taxon>
        <taxon>Euteleostomi</taxon>
        <taxon>Amphibia</taxon>
        <taxon>Batrachia</taxon>
        <taxon>Anura</taxon>
        <taxon>Pipoidea</taxon>
        <taxon>Pipidae</taxon>
        <taxon>Pipinae</taxon>
        <taxon>Hymenochirus</taxon>
    </lineage>
</organism>
<keyword evidence="4" id="KW-0722">Serine protease inhibitor</keyword>
<dbReference type="SMART" id="SM01359">
    <property type="entry name" value="A2M_N_2"/>
    <property type="match status" value="1"/>
</dbReference>
<keyword evidence="10" id="KW-1185">Reference proteome</keyword>
<comment type="similarity">
    <text evidence="1">Belongs to the protease inhibitor I39 (alpha-2-macroglobulin) family.</text>
</comment>
<dbReference type="InterPro" id="IPR011625">
    <property type="entry name" value="A2M_N_BRD"/>
</dbReference>
<feature type="domain" description="Alpha-macroglobulin receptor-binding" evidence="8">
    <location>
        <begin position="790"/>
        <end position="875"/>
    </location>
</feature>
<dbReference type="SUPFAM" id="SSF81296">
    <property type="entry name" value="E set domains"/>
    <property type="match status" value="1"/>
</dbReference>
<evidence type="ECO:0000256" key="3">
    <source>
        <dbReference type="ARBA" id="ARBA00022729"/>
    </source>
</evidence>
<dbReference type="InterPro" id="IPR036595">
    <property type="entry name" value="A-macroglobulin_rcpt-bd_sf"/>
</dbReference>
<dbReference type="InterPro" id="IPR008930">
    <property type="entry name" value="Terpenoid_cyclase/PrenylTrfase"/>
</dbReference>
<dbReference type="GO" id="GO:0005615">
    <property type="term" value="C:extracellular space"/>
    <property type="evidence" value="ECO:0007669"/>
    <property type="project" value="InterPro"/>
</dbReference>
<comment type="caution">
    <text evidence="9">The sequence shown here is derived from an EMBL/GenBank/DDBJ whole genome shotgun (WGS) entry which is preliminary data.</text>
</comment>
<dbReference type="PROSITE" id="PS00477">
    <property type="entry name" value="ALPHA_2_MACROGLOBULIN"/>
    <property type="match status" value="1"/>
</dbReference>
<sequence length="877" mass="98058">ARTKKEDNEFHSHPMGLMVPDYGDAHLTLKPFYSRSKSFLKLRSLLGELSCDRQQEIQAEYLIKRNELGAEQNHTELYYLVTSRRAIRDSGTLDVPIGSMNEVLRGEVSINLVLSADVSPEIRVLVYVLLSNGDIVADSAKFTVQRCFKNKVSVKFSPKEVLPGEDVSLLIQASAGSLCALRVVDKSVVLMRPERELTSDKEIHLKIITSADIKNCPDTRVKWNAGVFCVGPSGFGLSSPDSVLAFQPFFVDLILPYFVNTAEPCPGCRYTSCLVADENKLFYWNLKASKHGKLNITVKTEALNTQDLCHNDVPIVPAHGSTDTVMKPLIVNPGGVLEEKTHSSLICSQEGERLSETEEIFLNVPNNTVKDSERAQITALGDLMGTAMQNLDRLLAMPYGCGEQNMVLFAPNIFILQYLEKTHQLNQEIQSKAKTFLESGYQRQLTYKHDDGSYSAFGTRDPAGNTWLTAFVMKSFSKAHPYIFIDENHINHSFNWLKNDRHDNGCFRNVGKLFNNAMKGGVDDEVTLTAYVTIALLEVGFPSREPVVAEALVCLKKHVTSLNNVYTQALLAYTFTLSGNTQLAEHLMDLLDEEAIELSGQLYWGRGPATEVSDFPPWHRAPSAEVEITSYVLLAMLSGRNKDLDKASEIVNWLSKQQNPYGGFSSTQDTVVALQALAKYAEATFNNKGEVTVTVTSKSGFREQFHLDKTNRLLLQKASLPHIPGDYTVSASGNGCVFVQTILRYNILPYKNDATFAIRVDKQPDKCPLDSTRRLQINISAEYTGSRNKSNMALIEVKMLSGFIPVKSSVEVLEKENIIQRSDIQIDMVTLYLDELGHDTIYISFLVEQEIEVKNLRPAIVKVYDYYETGKNLLWGQ</sequence>
<feature type="domain" description="Alpha-2-macroglobulin bait region" evidence="7">
    <location>
        <begin position="40"/>
        <end position="191"/>
    </location>
</feature>
<dbReference type="Gene3D" id="2.20.130.20">
    <property type="match status" value="1"/>
</dbReference>
<dbReference type="CDD" id="cd02897">
    <property type="entry name" value="A2M_2"/>
    <property type="match status" value="1"/>
</dbReference>
<dbReference type="PANTHER" id="PTHR11412:SF182">
    <property type="entry name" value="ALPHA-2-MACROGLOBULIN-LIKE PROTEIN 1"/>
    <property type="match status" value="1"/>
</dbReference>
<dbReference type="Gene3D" id="2.60.40.1930">
    <property type="match status" value="1"/>
</dbReference>
<dbReference type="InterPro" id="IPR011626">
    <property type="entry name" value="Alpha-macroglobulin_TED"/>
</dbReference>
<feature type="non-terminal residue" evidence="9">
    <location>
        <position position="877"/>
    </location>
</feature>
<dbReference type="InterPro" id="IPR001599">
    <property type="entry name" value="Macroglobln_a2"/>
</dbReference>
<evidence type="ECO:0000313" key="9">
    <source>
        <dbReference type="EMBL" id="KAG8430846.1"/>
    </source>
</evidence>
<dbReference type="Pfam" id="PF00207">
    <property type="entry name" value="A2M"/>
    <property type="match status" value="1"/>
</dbReference>
<keyword evidence="3" id="KW-0732">Signal</keyword>
<dbReference type="InterPro" id="IPR019742">
    <property type="entry name" value="MacrogloblnA2_CS"/>
</dbReference>
<dbReference type="InterPro" id="IPR047565">
    <property type="entry name" value="Alpha-macroglob_thiol-ester_cl"/>
</dbReference>
<evidence type="ECO:0000259" key="7">
    <source>
        <dbReference type="SMART" id="SM01359"/>
    </source>
</evidence>
<dbReference type="Proteomes" id="UP000812440">
    <property type="component" value="Unassembled WGS sequence"/>
</dbReference>
<evidence type="ECO:0000256" key="1">
    <source>
        <dbReference type="ARBA" id="ARBA00010952"/>
    </source>
</evidence>
<dbReference type="OrthoDB" id="9998011at2759"/>
<dbReference type="Pfam" id="PF07678">
    <property type="entry name" value="TED_complement"/>
    <property type="match status" value="1"/>
</dbReference>
<dbReference type="SMART" id="SM01361">
    <property type="entry name" value="A2M_recep"/>
    <property type="match status" value="1"/>
</dbReference>
<dbReference type="SMART" id="SM01419">
    <property type="entry name" value="Thiol-ester_cl"/>
    <property type="match status" value="1"/>
</dbReference>
<dbReference type="InterPro" id="IPR050473">
    <property type="entry name" value="A2M/Complement_sys"/>
</dbReference>
<evidence type="ECO:0000256" key="4">
    <source>
        <dbReference type="ARBA" id="ARBA00022900"/>
    </source>
</evidence>
<dbReference type="Gene3D" id="2.60.40.690">
    <property type="entry name" value="Alpha-macroglobulin, receptor-binding domain"/>
    <property type="match status" value="1"/>
</dbReference>
<dbReference type="FunFam" id="1.50.10.20:FF:000001">
    <property type="entry name" value="CD109 isoform 1"/>
    <property type="match status" value="1"/>
</dbReference>
<name>A0A8T2IL20_9PIPI</name>
<accession>A0A8T2IL20</accession>
<dbReference type="InterPro" id="IPR041813">
    <property type="entry name" value="A2M_TED"/>
</dbReference>
<evidence type="ECO:0000256" key="5">
    <source>
        <dbReference type="ARBA" id="ARBA00023157"/>
    </source>
</evidence>
<dbReference type="InterPro" id="IPR009048">
    <property type="entry name" value="A-macroglobulin_rcpt-bd"/>
</dbReference>
<dbReference type="SUPFAM" id="SSF49410">
    <property type="entry name" value="Alpha-macroglobulin receptor domain"/>
    <property type="match status" value="1"/>
</dbReference>
<dbReference type="Gene3D" id="2.60.120.1540">
    <property type="match status" value="1"/>
</dbReference>